<feature type="domain" description="EndoU" evidence="12">
    <location>
        <begin position="31"/>
        <end position="299"/>
    </location>
</feature>
<evidence type="ECO:0000256" key="3">
    <source>
        <dbReference type="ARBA" id="ARBA00011245"/>
    </source>
</evidence>
<keyword evidence="14" id="KW-1185">Reference proteome</keyword>
<keyword evidence="5 11" id="KW-0479">Metal-binding</keyword>
<keyword evidence="6 11" id="KW-0255">Endonuclease</keyword>
<sequence length="443" mass="48650">LSPLMPNMRSFLVALVCLASSVCSVPIATVASGALSAFLTNLAFNDENRAADGQVVVNYQNQASGKTFDHDNADKPLFTTIDPALLAQPTYSSLIDLIALFPSQDANQPDLDTIRRNNASLTFIDGISKTAVFTSAWSYLQSVGVASADYVEFREQLHTAWFSIFARNFVTGSSGFKATFVGEFLDQKVIGLTNWIRFAQLEKVNGVNYHGWFARQFDVQVSLQFGLELDEGEKQAMQSNLLLSTSPEFEFMAYAVCALTGYSACSLTIAGNEVILNVDTVIVDGIGRVISVAYPTIGSVSVTTTKKPTTIPPIDSEFQALVDSMREQDEDKPTSSQYKLNWGSKISGNPKPTDQNLLSNVDESLFTTPVYAALKKVYDNNILNPEVCLTETDYNAGFKKSILQSLLDVWSTTKPFTLMHDYLVKKGKASADLTEFKQFLTTF</sequence>
<dbReference type="SUPFAM" id="SSF142877">
    <property type="entry name" value="EndoU-like"/>
    <property type="match status" value="2"/>
</dbReference>
<keyword evidence="9 11" id="KW-0464">Manganese</keyword>
<dbReference type="PANTHER" id="PTHR12439">
    <property type="entry name" value="PLACENTAL PROTEIN 11-RELATED"/>
    <property type="match status" value="1"/>
</dbReference>
<comment type="similarity">
    <text evidence="2 11">Belongs to the ENDOU family.</text>
</comment>
<name>A0AAV5T3H0_9BILA</name>
<dbReference type="InterPro" id="IPR039787">
    <property type="entry name" value="ENDOU"/>
</dbReference>
<proteinExistence type="inferred from homology"/>
<feature type="signal peptide" evidence="11">
    <location>
        <begin position="1"/>
        <end position="24"/>
    </location>
</feature>
<evidence type="ECO:0000256" key="9">
    <source>
        <dbReference type="ARBA" id="ARBA00023211"/>
    </source>
</evidence>
<keyword evidence="4 11" id="KW-0540">Nuclease</keyword>
<evidence type="ECO:0000256" key="4">
    <source>
        <dbReference type="ARBA" id="ARBA00022722"/>
    </source>
</evidence>
<evidence type="ECO:0000256" key="8">
    <source>
        <dbReference type="ARBA" id="ARBA00022884"/>
    </source>
</evidence>
<dbReference type="GO" id="GO:0046872">
    <property type="term" value="F:metal ion binding"/>
    <property type="evidence" value="ECO:0007669"/>
    <property type="project" value="UniProtKB-UniRule"/>
</dbReference>
<comment type="subunit">
    <text evidence="3 11">Monomer.</text>
</comment>
<dbReference type="EMBL" id="BTSX01000002">
    <property type="protein sequence ID" value="GMS86256.1"/>
    <property type="molecule type" value="Genomic_DNA"/>
</dbReference>
<dbReference type="PROSITE" id="PS51959">
    <property type="entry name" value="ENDOU"/>
    <property type="match status" value="2"/>
</dbReference>
<evidence type="ECO:0000256" key="1">
    <source>
        <dbReference type="ARBA" id="ARBA00001936"/>
    </source>
</evidence>
<comment type="caution">
    <text evidence="13">The sequence shown here is derived from an EMBL/GenBank/DDBJ whole genome shotgun (WGS) entry which is preliminary data.</text>
</comment>
<dbReference type="GO" id="GO:0016829">
    <property type="term" value="F:lyase activity"/>
    <property type="evidence" value="ECO:0007669"/>
    <property type="project" value="UniProtKB-KW"/>
</dbReference>
<evidence type="ECO:0000256" key="2">
    <source>
        <dbReference type="ARBA" id="ARBA00010168"/>
    </source>
</evidence>
<keyword evidence="7 11" id="KW-0378">Hydrolase</keyword>
<evidence type="ECO:0000313" key="13">
    <source>
        <dbReference type="EMBL" id="GMS86256.1"/>
    </source>
</evidence>
<gene>
    <name evidence="13" type="ORF">PENTCL1PPCAC_8431</name>
</gene>
<comment type="cofactor">
    <cofactor evidence="1 11">
        <name>Mn(2+)</name>
        <dbReference type="ChEBI" id="CHEBI:29035"/>
    </cofactor>
</comment>
<dbReference type="Proteomes" id="UP001432027">
    <property type="component" value="Unassembled WGS sequence"/>
</dbReference>
<keyword evidence="11" id="KW-0732">Signal</keyword>
<evidence type="ECO:0000256" key="5">
    <source>
        <dbReference type="ARBA" id="ARBA00022723"/>
    </source>
</evidence>
<reference evidence="13" key="1">
    <citation type="submission" date="2023-10" db="EMBL/GenBank/DDBJ databases">
        <title>Genome assembly of Pristionchus species.</title>
        <authorList>
            <person name="Yoshida K."/>
            <person name="Sommer R.J."/>
        </authorList>
    </citation>
    <scope>NUCLEOTIDE SEQUENCE</scope>
    <source>
        <strain evidence="13">RS0144</strain>
    </source>
</reference>
<keyword evidence="10" id="KW-0456">Lyase</keyword>
<evidence type="ECO:0000256" key="11">
    <source>
        <dbReference type="RuleBase" id="RU367085"/>
    </source>
</evidence>
<accession>A0AAV5T3H0</accession>
<dbReference type="CDD" id="cd21159">
    <property type="entry name" value="XendoU"/>
    <property type="match status" value="1"/>
</dbReference>
<evidence type="ECO:0000256" key="10">
    <source>
        <dbReference type="ARBA" id="ARBA00023239"/>
    </source>
</evidence>
<dbReference type="GO" id="GO:0004521">
    <property type="term" value="F:RNA endonuclease activity"/>
    <property type="evidence" value="ECO:0007669"/>
    <property type="project" value="UniProtKB-UniRule"/>
</dbReference>
<dbReference type="GO" id="GO:0016787">
    <property type="term" value="F:hydrolase activity"/>
    <property type="evidence" value="ECO:0007669"/>
    <property type="project" value="UniProtKB-KW"/>
</dbReference>
<evidence type="ECO:0000256" key="6">
    <source>
        <dbReference type="ARBA" id="ARBA00022759"/>
    </source>
</evidence>
<dbReference type="GO" id="GO:0003723">
    <property type="term" value="F:RNA binding"/>
    <property type="evidence" value="ECO:0007669"/>
    <property type="project" value="UniProtKB-UniRule"/>
</dbReference>
<dbReference type="AlphaFoldDB" id="A0AAV5T3H0"/>
<protein>
    <recommendedName>
        <fullName evidence="12">EndoU domain-containing protein</fullName>
    </recommendedName>
</protein>
<dbReference type="InterPro" id="IPR018998">
    <property type="entry name" value="EndoU_C"/>
</dbReference>
<organism evidence="13 14">
    <name type="scientific">Pristionchus entomophagus</name>
    <dbReference type="NCBI Taxonomy" id="358040"/>
    <lineage>
        <taxon>Eukaryota</taxon>
        <taxon>Metazoa</taxon>
        <taxon>Ecdysozoa</taxon>
        <taxon>Nematoda</taxon>
        <taxon>Chromadorea</taxon>
        <taxon>Rhabditida</taxon>
        <taxon>Rhabditina</taxon>
        <taxon>Diplogasteromorpha</taxon>
        <taxon>Diplogasteroidea</taxon>
        <taxon>Neodiplogasteridae</taxon>
        <taxon>Pristionchus</taxon>
    </lineage>
</organism>
<dbReference type="InterPro" id="IPR037227">
    <property type="entry name" value="EndoU-like"/>
</dbReference>
<feature type="chain" id="PRO_5043099056" description="EndoU domain-containing protein" evidence="11">
    <location>
        <begin position="25"/>
        <end position="443"/>
    </location>
</feature>
<dbReference type="Pfam" id="PF09412">
    <property type="entry name" value="XendoU"/>
    <property type="match status" value="2"/>
</dbReference>
<keyword evidence="8 11" id="KW-0694">RNA-binding</keyword>
<evidence type="ECO:0000313" key="14">
    <source>
        <dbReference type="Proteomes" id="UP001432027"/>
    </source>
</evidence>
<feature type="non-terminal residue" evidence="13">
    <location>
        <position position="1"/>
    </location>
</feature>
<feature type="domain" description="EndoU" evidence="12">
    <location>
        <begin position="314"/>
        <end position="443"/>
    </location>
</feature>
<feature type="non-terminal residue" evidence="13">
    <location>
        <position position="443"/>
    </location>
</feature>
<evidence type="ECO:0000259" key="12">
    <source>
        <dbReference type="PROSITE" id="PS51959"/>
    </source>
</evidence>
<dbReference type="PANTHER" id="PTHR12439:SF11">
    <property type="entry name" value="URIDYLATE-SPECIFIC ENDORIBONUCLEASE"/>
    <property type="match status" value="1"/>
</dbReference>
<evidence type="ECO:0000256" key="7">
    <source>
        <dbReference type="ARBA" id="ARBA00022801"/>
    </source>
</evidence>